<feature type="domain" description="Methyl-accepting transducer" evidence="10">
    <location>
        <begin position="304"/>
        <end position="533"/>
    </location>
</feature>
<proteinExistence type="inferred from homology"/>
<dbReference type="Pfam" id="PF17200">
    <property type="entry name" value="sCache_2"/>
    <property type="match status" value="1"/>
</dbReference>
<keyword evidence="7 9" id="KW-0807">Transducer</keyword>
<dbReference type="InterPro" id="IPR004090">
    <property type="entry name" value="Chemotax_Me-accpt_rcpt"/>
</dbReference>
<evidence type="ECO:0000256" key="4">
    <source>
        <dbReference type="ARBA" id="ARBA00022692"/>
    </source>
</evidence>
<comment type="caution">
    <text evidence="13">The sequence shown here is derived from an EMBL/GenBank/DDBJ whole genome shotgun (WGS) entry which is preliminary data.</text>
</comment>
<evidence type="ECO:0000256" key="7">
    <source>
        <dbReference type="ARBA" id="ARBA00023224"/>
    </source>
</evidence>
<dbReference type="SMART" id="SM00304">
    <property type="entry name" value="HAMP"/>
    <property type="match status" value="1"/>
</dbReference>
<evidence type="ECO:0000259" key="11">
    <source>
        <dbReference type="PROSITE" id="PS50192"/>
    </source>
</evidence>
<dbReference type="Gene3D" id="2.40.10.220">
    <property type="entry name" value="predicted glycosyltransferase like domains"/>
    <property type="match status" value="1"/>
</dbReference>
<dbReference type="Pfam" id="PF00672">
    <property type="entry name" value="HAMP"/>
    <property type="match status" value="1"/>
</dbReference>
<name>A0ABT9E4M9_9PROT</name>
<accession>A0ABT9E4M9</accession>
<evidence type="ECO:0000259" key="10">
    <source>
        <dbReference type="PROSITE" id="PS50111"/>
    </source>
</evidence>
<dbReference type="SMART" id="SM00283">
    <property type="entry name" value="MA"/>
    <property type="match status" value="1"/>
</dbReference>
<reference evidence="13 14" key="1">
    <citation type="submission" date="2023-08" db="EMBL/GenBank/DDBJ databases">
        <title>The draft genome sequence of Paracraurococcus sp. LOR1-02.</title>
        <authorList>
            <person name="Kingkaew E."/>
            <person name="Tanasupawat S."/>
        </authorList>
    </citation>
    <scope>NUCLEOTIDE SEQUENCE [LARGE SCALE GENOMIC DNA]</scope>
    <source>
        <strain evidence="13 14">LOR1-02</strain>
    </source>
</reference>
<dbReference type="InterPro" id="IPR033480">
    <property type="entry name" value="sCache_2"/>
</dbReference>
<comment type="similarity">
    <text evidence="8">Belongs to the methyl-accepting chemotaxis (MCP) protein family.</text>
</comment>
<dbReference type="PROSITE" id="PS50111">
    <property type="entry name" value="CHEMOTAXIS_TRANSDUC_2"/>
    <property type="match status" value="1"/>
</dbReference>
<dbReference type="InterPro" id="IPR000727">
    <property type="entry name" value="T_SNARE_dom"/>
</dbReference>
<evidence type="ECO:0000256" key="6">
    <source>
        <dbReference type="ARBA" id="ARBA00023136"/>
    </source>
</evidence>
<dbReference type="PROSITE" id="PS50192">
    <property type="entry name" value="T_SNARE"/>
    <property type="match status" value="1"/>
</dbReference>
<dbReference type="InterPro" id="IPR009875">
    <property type="entry name" value="PilZ_domain"/>
</dbReference>
<comment type="subcellular location">
    <subcellularLocation>
        <location evidence="1">Cell inner membrane</location>
        <topology evidence="1">Multi-pass membrane protein</topology>
    </subcellularLocation>
</comment>
<dbReference type="Gene3D" id="1.10.287.950">
    <property type="entry name" value="Methyl-accepting chemotaxis protein"/>
    <property type="match status" value="1"/>
</dbReference>
<evidence type="ECO:0000313" key="13">
    <source>
        <dbReference type="EMBL" id="MDO9711057.1"/>
    </source>
</evidence>
<evidence type="ECO:0000256" key="1">
    <source>
        <dbReference type="ARBA" id="ARBA00004429"/>
    </source>
</evidence>
<dbReference type="Pfam" id="PF07238">
    <property type="entry name" value="PilZ"/>
    <property type="match status" value="1"/>
</dbReference>
<dbReference type="Gene3D" id="3.30.450.20">
    <property type="entry name" value="PAS domain"/>
    <property type="match status" value="1"/>
</dbReference>
<keyword evidence="2" id="KW-1003">Cell membrane</keyword>
<evidence type="ECO:0000256" key="5">
    <source>
        <dbReference type="ARBA" id="ARBA00022989"/>
    </source>
</evidence>
<dbReference type="PANTHER" id="PTHR32089:SF112">
    <property type="entry name" value="LYSOZYME-LIKE PROTEIN-RELATED"/>
    <property type="match status" value="1"/>
</dbReference>
<evidence type="ECO:0000256" key="9">
    <source>
        <dbReference type="PROSITE-ProRule" id="PRU00284"/>
    </source>
</evidence>
<protein>
    <submittedName>
        <fullName evidence="13">Cache domain-containing protein</fullName>
    </submittedName>
</protein>
<keyword evidence="3" id="KW-0997">Cell inner membrane</keyword>
<dbReference type="SMART" id="SM01049">
    <property type="entry name" value="Cache_2"/>
    <property type="match status" value="1"/>
</dbReference>
<dbReference type="CDD" id="cd06225">
    <property type="entry name" value="HAMP"/>
    <property type="match status" value="1"/>
</dbReference>
<evidence type="ECO:0000256" key="2">
    <source>
        <dbReference type="ARBA" id="ARBA00022475"/>
    </source>
</evidence>
<keyword evidence="14" id="KW-1185">Reference proteome</keyword>
<dbReference type="EMBL" id="JAUTWS010000024">
    <property type="protein sequence ID" value="MDO9711057.1"/>
    <property type="molecule type" value="Genomic_DNA"/>
</dbReference>
<evidence type="ECO:0000256" key="3">
    <source>
        <dbReference type="ARBA" id="ARBA00022519"/>
    </source>
</evidence>
<evidence type="ECO:0000313" key="14">
    <source>
        <dbReference type="Proteomes" id="UP001243009"/>
    </source>
</evidence>
<dbReference type="SUPFAM" id="SSF58104">
    <property type="entry name" value="Methyl-accepting chemotaxis protein (MCP) signaling domain"/>
    <property type="match status" value="1"/>
</dbReference>
<dbReference type="Proteomes" id="UP001243009">
    <property type="component" value="Unassembled WGS sequence"/>
</dbReference>
<dbReference type="PRINTS" id="PR00260">
    <property type="entry name" value="CHEMTRNSDUCR"/>
</dbReference>
<sequence length="665" mass="69160">MLSKARIGLRIHLTTMLAVVGLLGLAGLQALDHVRDLERDRVAILQSITQAAASVIAAYHAEETAGRLDRPAAQAAALSAVRKLRYGADEYVWVNDLASRMVMHPARPELEGKDMAGFKDPTGFALFQAFTETVRRQGAGMVGYRWPRPGADEPVEKLSYVQGFAPWGWVLGTGVYVDDLRAAQRQALLRAMAEAIPAALLVGLLAWRVARGIVRPLTAVTAATERLAAGEVETQVPGRDRGDEVGILARAVETFRLQGVEKRRLEAAAAAEQARRDRRQAAMDRHTLDFGATVAGVMETLRGAAEEMRGAAERMARVAEQTRDRSASTAAGAEASAHDLGTVAAAVEELSASVGEIARQVTHAAAAAQQAVGRARATDATVRGLSEAAGRIGEVVQLISDIAGQTNLLALNATIEAARAGEAGKGFAVVAGEVKTLAEQTARATEQIAGQVAAIQAATQEAVGAVQEVGAAIGQVDAVSAAIAAAVEEQGTATREIASSVQAVARQNGEATRAMREVSGIAEDAGGTSRSVLSAAEGVSRVAGELRGEVDQFLAAMRADESEQRHYERVPGGGASARLRPGQGGAAVQAEIRDISRGGAALVCALALPAGAEVELDLPGAGMPVAARVARTDDGVLAVTFRQDPATLACIDRTIETIAGRARAA</sequence>
<gene>
    <name evidence="13" type="ORF">Q7A36_22080</name>
</gene>
<dbReference type="RefSeq" id="WP_305105917.1">
    <property type="nucleotide sequence ID" value="NZ_JAUTWS010000024.1"/>
</dbReference>
<dbReference type="PANTHER" id="PTHR32089">
    <property type="entry name" value="METHYL-ACCEPTING CHEMOTAXIS PROTEIN MCPB"/>
    <property type="match status" value="1"/>
</dbReference>
<keyword evidence="6" id="KW-0472">Membrane</keyword>
<dbReference type="Gene3D" id="1.10.8.500">
    <property type="entry name" value="HAMP domain in histidine kinase"/>
    <property type="match status" value="1"/>
</dbReference>
<dbReference type="InterPro" id="IPR003660">
    <property type="entry name" value="HAMP_dom"/>
</dbReference>
<organism evidence="13 14">
    <name type="scientific">Paracraurococcus lichenis</name>
    <dbReference type="NCBI Taxonomy" id="3064888"/>
    <lineage>
        <taxon>Bacteria</taxon>
        <taxon>Pseudomonadati</taxon>
        <taxon>Pseudomonadota</taxon>
        <taxon>Alphaproteobacteria</taxon>
        <taxon>Acetobacterales</taxon>
        <taxon>Roseomonadaceae</taxon>
        <taxon>Paracraurococcus</taxon>
    </lineage>
</organism>
<evidence type="ECO:0000256" key="8">
    <source>
        <dbReference type="ARBA" id="ARBA00029447"/>
    </source>
</evidence>
<dbReference type="SUPFAM" id="SSF141371">
    <property type="entry name" value="PilZ domain-like"/>
    <property type="match status" value="1"/>
</dbReference>
<keyword evidence="4" id="KW-0812">Transmembrane</keyword>
<feature type="domain" description="T-SNARE coiled-coil homology" evidence="11">
    <location>
        <begin position="456"/>
        <end position="518"/>
    </location>
</feature>
<dbReference type="InterPro" id="IPR004089">
    <property type="entry name" value="MCPsignal_dom"/>
</dbReference>
<evidence type="ECO:0000259" key="12">
    <source>
        <dbReference type="PROSITE" id="PS50885"/>
    </source>
</evidence>
<dbReference type="Pfam" id="PF00015">
    <property type="entry name" value="MCPsignal"/>
    <property type="match status" value="1"/>
</dbReference>
<dbReference type="PROSITE" id="PS50885">
    <property type="entry name" value="HAMP"/>
    <property type="match status" value="1"/>
</dbReference>
<keyword evidence="5" id="KW-1133">Transmembrane helix</keyword>
<feature type="domain" description="HAMP" evidence="12">
    <location>
        <begin position="211"/>
        <end position="264"/>
    </location>
</feature>